<dbReference type="EMBL" id="JACHLR010000023">
    <property type="protein sequence ID" value="MBB4860511.1"/>
    <property type="molecule type" value="Genomic_DNA"/>
</dbReference>
<dbReference type="PROSITE" id="PS51257">
    <property type="entry name" value="PROKAR_LIPOPROTEIN"/>
    <property type="match status" value="1"/>
</dbReference>
<dbReference type="PANTHER" id="PTHR38593:SF1">
    <property type="entry name" value="BLR2558 PROTEIN"/>
    <property type="match status" value="1"/>
</dbReference>
<organism evidence="3 4">
    <name type="scientific">Novosphingobium chloroacetimidivorans</name>
    <dbReference type="NCBI Taxonomy" id="1428314"/>
    <lineage>
        <taxon>Bacteria</taxon>
        <taxon>Pseudomonadati</taxon>
        <taxon>Pseudomonadota</taxon>
        <taxon>Alphaproteobacteria</taxon>
        <taxon>Sphingomonadales</taxon>
        <taxon>Sphingomonadaceae</taxon>
        <taxon>Novosphingobium</taxon>
    </lineage>
</organism>
<sequence>MKHTLVLAVSIAALSLAGCKKSEAPEGNATATTAASEDPMTGAMAPATPAATPGQTFADTAAASDQFEIESSKLAATKAQSAKVKTFAEQMIKAHTDSTAKLKTAAANASPAITPAPKLTAMQQQTLDDLNTKSGAEFDAAYAKAQADAHQMTLDTLKAYSANGDVPSLKSFATTLVPIVTAHLNMVKGLAKS</sequence>
<dbReference type="Proteomes" id="UP000555448">
    <property type="component" value="Unassembled WGS sequence"/>
</dbReference>
<name>A0A7W7NXM7_9SPHN</name>
<dbReference type="PANTHER" id="PTHR38593">
    <property type="entry name" value="BLR2558 PROTEIN"/>
    <property type="match status" value="1"/>
</dbReference>
<gene>
    <name evidence="3" type="ORF">HNO88_003855</name>
</gene>
<reference evidence="3 4" key="1">
    <citation type="submission" date="2020-08" db="EMBL/GenBank/DDBJ databases">
        <title>Functional genomics of gut bacteria from endangered species of beetles.</title>
        <authorList>
            <person name="Carlos-Shanley C."/>
        </authorList>
    </citation>
    <scope>NUCLEOTIDE SEQUENCE [LARGE SCALE GENOMIC DNA]</scope>
    <source>
        <strain evidence="3 4">S00245</strain>
    </source>
</reference>
<dbReference type="Gene3D" id="1.20.1260.10">
    <property type="match status" value="1"/>
</dbReference>
<keyword evidence="4" id="KW-1185">Reference proteome</keyword>
<protein>
    <submittedName>
        <fullName evidence="3">Putative membrane protein</fullName>
    </submittedName>
</protein>
<evidence type="ECO:0000313" key="4">
    <source>
        <dbReference type="Proteomes" id="UP000555448"/>
    </source>
</evidence>
<dbReference type="AlphaFoldDB" id="A0A7W7NXM7"/>
<comment type="caution">
    <text evidence="3">The sequence shown here is derived from an EMBL/GenBank/DDBJ whole genome shotgun (WGS) entry which is preliminary data.</text>
</comment>
<evidence type="ECO:0000259" key="2">
    <source>
        <dbReference type="Pfam" id="PF13628"/>
    </source>
</evidence>
<evidence type="ECO:0000313" key="3">
    <source>
        <dbReference type="EMBL" id="MBB4860511.1"/>
    </source>
</evidence>
<accession>A0A7W7NXM7</accession>
<dbReference type="Pfam" id="PF13628">
    <property type="entry name" value="DUF4142"/>
    <property type="match status" value="1"/>
</dbReference>
<feature type="region of interest" description="Disordered" evidence="1">
    <location>
        <begin position="22"/>
        <end position="41"/>
    </location>
</feature>
<dbReference type="InterPro" id="IPR025419">
    <property type="entry name" value="DUF4142"/>
</dbReference>
<dbReference type="RefSeq" id="WP_184249404.1">
    <property type="nucleotide sequence ID" value="NZ_JACHLR010000023.1"/>
</dbReference>
<dbReference type="InterPro" id="IPR012347">
    <property type="entry name" value="Ferritin-like"/>
</dbReference>
<feature type="domain" description="DUF4142" evidence="2">
    <location>
        <begin position="55"/>
        <end position="190"/>
    </location>
</feature>
<evidence type="ECO:0000256" key="1">
    <source>
        <dbReference type="SAM" id="MobiDB-lite"/>
    </source>
</evidence>
<proteinExistence type="predicted"/>